<evidence type="ECO:0000313" key="3">
    <source>
        <dbReference type="RefSeq" id="XP_025405483.1"/>
    </source>
</evidence>
<accession>A0A8B8F462</accession>
<keyword evidence="1" id="KW-0732">Signal</keyword>
<feature type="signal peptide" evidence="1">
    <location>
        <begin position="1"/>
        <end position="15"/>
    </location>
</feature>
<dbReference type="GeneID" id="112679784"/>
<feature type="chain" id="PRO_5034662953" evidence="1">
    <location>
        <begin position="16"/>
        <end position="201"/>
    </location>
</feature>
<reference evidence="3" key="1">
    <citation type="submission" date="2025-08" db="UniProtKB">
        <authorList>
            <consortium name="RefSeq"/>
        </authorList>
    </citation>
    <scope>IDENTIFICATION</scope>
    <source>
        <tissue evidence="3">Whole body</tissue>
    </source>
</reference>
<sequence>MQLRHIIGLTLLISAVPLQMYLMKYNQEFRDLVSEIVKTLPVSMQELTIDLTEYVVVMRNYLKNIYYEYFDIINLTEDTQSTKDQETTNHKINDFRPPHLEYRIGDVVLTRNMILGVIVGWAIDKDDLTKEPEYFLLTHQDLMTESQNHMIRIENIEVTKLNKIKYKKLLNTFFSFYRSITIKSANTLKVMMGLDTYQMRL</sequence>
<gene>
    <name evidence="3" type="primary">LOC112679784</name>
</gene>
<dbReference type="AlphaFoldDB" id="A0A8B8F462"/>
<dbReference type="RefSeq" id="XP_025405483.1">
    <property type="nucleotide sequence ID" value="XM_025549698.1"/>
</dbReference>
<keyword evidence="2" id="KW-1185">Reference proteome</keyword>
<evidence type="ECO:0000256" key="1">
    <source>
        <dbReference type="SAM" id="SignalP"/>
    </source>
</evidence>
<proteinExistence type="predicted"/>
<dbReference type="OrthoDB" id="28868at2759"/>
<protein>
    <submittedName>
        <fullName evidence="3">Uncharacterized protein LOC112679784 isoform X1</fullName>
    </submittedName>
</protein>
<evidence type="ECO:0000313" key="2">
    <source>
        <dbReference type="Proteomes" id="UP000694846"/>
    </source>
</evidence>
<name>A0A8B8F462_9HEMI</name>
<dbReference type="Proteomes" id="UP000694846">
    <property type="component" value="Unplaced"/>
</dbReference>
<organism evidence="2 3">
    <name type="scientific">Sipha flava</name>
    <name type="common">yellow sugarcane aphid</name>
    <dbReference type="NCBI Taxonomy" id="143950"/>
    <lineage>
        <taxon>Eukaryota</taxon>
        <taxon>Metazoa</taxon>
        <taxon>Ecdysozoa</taxon>
        <taxon>Arthropoda</taxon>
        <taxon>Hexapoda</taxon>
        <taxon>Insecta</taxon>
        <taxon>Pterygota</taxon>
        <taxon>Neoptera</taxon>
        <taxon>Paraneoptera</taxon>
        <taxon>Hemiptera</taxon>
        <taxon>Sternorrhyncha</taxon>
        <taxon>Aphidomorpha</taxon>
        <taxon>Aphidoidea</taxon>
        <taxon>Aphididae</taxon>
        <taxon>Sipha</taxon>
    </lineage>
</organism>